<dbReference type="Proteomes" id="UP001460888">
    <property type="component" value="Unassembled WGS sequence"/>
</dbReference>
<proteinExistence type="inferred from homology"/>
<dbReference type="RefSeq" id="WP_353110575.1">
    <property type="nucleotide sequence ID" value="NZ_APND01000002.1"/>
</dbReference>
<dbReference type="PANTHER" id="PTHR30157">
    <property type="entry name" value="FERRIC REDUCTASE, NADPH-DEPENDENT"/>
    <property type="match status" value="1"/>
</dbReference>
<dbReference type="Gene3D" id="3.40.50.80">
    <property type="entry name" value="Nucleotide-binding domain of ferredoxin-NADP reductase (FNR) module"/>
    <property type="match status" value="1"/>
</dbReference>
<dbReference type="InterPro" id="IPR017927">
    <property type="entry name" value="FAD-bd_FR_type"/>
</dbReference>
<dbReference type="InterPro" id="IPR017938">
    <property type="entry name" value="Riboflavin_synthase-like_b-brl"/>
</dbReference>
<dbReference type="InterPro" id="IPR007037">
    <property type="entry name" value="SIP_rossman_dom"/>
</dbReference>
<dbReference type="InterPro" id="IPR013113">
    <property type="entry name" value="SIP_FAD-bd"/>
</dbReference>
<feature type="domain" description="FAD-binding FR-type" evidence="2">
    <location>
        <begin position="4"/>
        <end position="108"/>
    </location>
</feature>
<keyword evidence="4" id="KW-1185">Reference proteome</keyword>
<dbReference type="InterPro" id="IPR039374">
    <property type="entry name" value="SIP_fam"/>
</dbReference>
<evidence type="ECO:0000313" key="3">
    <source>
        <dbReference type="EMBL" id="MES1929079.1"/>
    </source>
</evidence>
<reference evidence="3 4" key="1">
    <citation type="submission" date="2013-03" db="EMBL/GenBank/DDBJ databases">
        <title>Salinisphaera dokdonensis CL-ES53 Genome Sequencing.</title>
        <authorList>
            <person name="Li C."/>
            <person name="Lai Q."/>
            <person name="Shao Z."/>
        </authorList>
    </citation>
    <scope>NUCLEOTIDE SEQUENCE [LARGE SCALE GENOMIC DNA]</scope>
    <source>
        <strain evidence="3 4">CL-ES53</strain>
    </source>
</reference>
<dbReference type="EMBL" id="APND01000002">
    <property type="protein sequence ID" value="MES1929079.1"/>
    <property type="molecule type" value="Genomic_DNA"/>
</dbReference>
<evidence type="ECO:0000259" key="2">
    <source>
        <dbReference type="PROSITE" id="PS51384"/>
    </source>
</evidence>
<dbReference type="Gene3D" id="2.40.30.10">
    <property type="entry name" value="Translation factors"/>
    <property type="match status" value="1"/>
</dbReference>
<comment type="caution">
    <text evidence="3">The sequence shown here is derived from an EMBL/GenBank/DDBJ whole genome shotgun (WGS) entry which is preliminary data.</text>
</comment>
<name>A0ABV2B116_9GAMM</name>
<dbReference type="PANTHER" id="PTHR30157:SF0">
    <property type="entry name" value="NADPH-DEPENDENT FERRIC-CHELATE REDUCTASE"/>
    <property type="match status" value="1"/>
</dbReference>
<sequence>MPRTPPRTLIVLANRALTPHMRRVTLGGDAMADFPADQASAYVKLMLPQPGLDKPVLRTYTVREQRADAIDIDFVVHDHGGPASRWAASARAGDTIDVGGPGPTKRLDSGADWFLLIGDMTALPAISANLEILPASAVGHAIIEVVDRDDIQSLVAPAGIQIDWLINPRPGEDSDALVDAVHALHWREGQPSIWIACEFSAMRRLREHLKTERGVDRRDLYISSYWKQGSNEETHKQEKRADADQAA</sequence>
<dbReference type="CDD" id="cd06193">
    <property type="entry name" value="siderophore_interacting"/>
    <property type="match status" value="1"/>
</dbReference>
<protein>
    <submittedName>
        <fullName evidence="3">Siderophore-interacting protein</fullName>
    </submittedName>
</protein>
<organism evidence="3 4">
    <name type="scientific">Salinisphaera dokdonensis CL-ES53</name>
    <dbReference type="NCBI Taxonomy" id="1304272"/>
    <lineage>
        <taxon>Bacteria</taxon>
        <taxon>Pseudomonadati</taxon>
        <taxon>Pseudomonadota</taxon>
        <taxon>Gammaproteobacteria</taxon>
        <taxon>Salinisphaerales</taxon>
        <taxon>Salinisphaeraceae</taxon>
        <taxon>Salinisphaera</taxon>
    </lineage>
</organism>
<evidence type="ECO:0000256" key="1">
    <source>
        <dbReference type="ARBA" id="ARBA00035644"/>
    </source>
</evidence>
<dbReference type="Pfam" id="PF08021">
    <property type="entry name" value="FAD_binding_9"/>
    <property type="match status" value="1"/>
</dbReference>
<comment type="similarity">
    <text evidence="1">Belongs to the SIP oxidoreductase family.</text>
</comment>
<gene>
    <name evidence="3" type="ORF">SADO_07482</name>
</gene>
<accession>A0ABV2B116</accession>
<dbReference type="Pfam" id="PF04954">
    <property type="entry name" value="SIP"/>
    <property type="match status" value="1"/>
</dbReference>
<dbReference type="PROSITE" id="PS51384">
    <property type="entry name" value="FAD_FR"/>
    <property type="match status" value="1"/>
</dbReference>
<evidence type="ECO:0000313" key="4">
    <source>
        <dbReference type="Proteomes" id="UP001460888"/>
    </source>
</evidence>
<dbReference type="SUPFAM" id="SSF63380">
    <property type="entry name" value="Riboflavin synthase domain-like"/>
    <property type="match status" value="1"/>
</dbReference>
<dbReference type="InterPro" id="IPR039261">
    <property type="entry name" value="FNR_nucleotide-bd"/>
</dbReference>